<dbReference type="OrthoDB" id="9802848at2"/>
<dbReference type="Proteomes" id="UP000007383">
    <property type="component" value="Chromosome"/>
</dbReference>
<sequence length="418" mass="47956">MRKILYVIQLGRGLRLAHGKDCLTVLDFVGNARPEYDFSQKFRAMLGRSQRSVTDEIEQNFPHVPLGCSIVLQKQAREVILGNIRSAIVNRQRLLQWLRNYRQHSSRELNLPNFLQQYPTVELADIYRNRIDTGGGWTRLQYAAGLIAAEPDPRLELPVYRAVRNRLIPCSLASYLSFVHAVFTRTEVLALEDALSQQHAAMLHYDFWQKPGPELGYACLSESLQAMTADPLLNREVISVVELLLDTIDTEELPMQLPFPSAIRLHARYSRDQILAAFGAHRFDQQSSSREGVLFLPELNCELLFLTLQKTEERFSPTTLYHDYAISEELFHWQSQNSARPDRGKGRDYTRQQELGRSIILFVREQSKDQHNRTMGFVCLGPVSFVSTEGSQPMNITWRLHTPLPPWLWHSAAKLAVG</sequence>
<dbReference type="STRING" id="889378.Spiaf_0881"/>
<feature type="domain" description="DUF3427" evidence="1">
    <location>
        <begin position="265"/>
        <end position="410"/>
    </location>
</feature>
<evidence type="ECO:0000259" key="1">
    <source>
        <dbReference type="Pfam" id="PF11907"/>
    </source>
</evidence>
<dbReference type="REBASE" id="46199">
    <property type="entry name" value="Saf8902ORF881P"/>
</dbReference>
<keyword evidence="3" id="KW-1185">Reference proteome</keyword>
<dbReference type="RefSeq" id="WP_014454966.1">
    <property type="nucleotide sequence ID" value="NC_017098.1"/>
</dbReference>
<dbReference type="PATRIC" id="fig|889378.3.peg.879"/>
<accession>H9UHH8</accession>
<dbReference type="InterPro" id="IPR021835">
    <property type="entry name" value="DUF3427"/>
</dbReference>
<dbReference type="eggNOG" id="COG1061">
    <property type="taxonomic scope" value="Bacteria"/>
</dbReference>
<name>H9UHH8_SPIAZ</name>
<proteinExistence type="predicted"/>
<evidence type="ECO:0000313" key="2">
    <source>
        <dbReference type="EMBL" id="AFG36971.1"/>
    </source>
</evidence>
<dbReference type="AlphaFoldDB" id="H9UHH8"/>
<reference evidence="3" key="1">
    <citation type="journal article" date="2013" name="Stand. Genomic Sci.">
        <title>Complete genome sequence of the halophilic bacterium Spirochaeta africana type strain (Z-7692(T)) from the alkaline Lake Magadi in the East African Rift.</title>
        <authorList>
            <person name="Liolos K."/>
            <person name="Abt B."/>
            <person name="Scheuner C."/>
            <person name="Teshima H."/>
            <person name="Held B."/>
            <person name="Lapidus A."/>
            <person name="Nolan M."/>
            <person name="Lucas S."/>
            <person name="Deshpande S."/>
            <person name="Cheng J.F."/>
            <person name="Tapia R."/>
            <person name="Goodwin L.A."/>
            <person name="Pitluck S."/>
            <person name="Pagani I."/>
            <person name="Ivanova N."/>
            <person name="Mavromatis K."/>
            <person name="Mikhailova N."/>
            <person name="Huntemann M."/>
            <person name="Pati A."/>
            <person name="Chen A."/>
            <person name="Palaniappan K."/>
            <person name="Land M."/>
            <person name="Rohde M."/>
            <person name="Tindall B.J."/>
            <person name="Detter J.C."/>
            <person name="Goker M."/>
            <person name="Bristow J."/>
            <person name="Eisen J.A."/>
            <person name="Markowitz V."/>
            <person name="Hugenholtz P."/>
            <person name="Woyke T."/>
            <person name="Klenk H.P."/>
            <person name="Kyrpides N.C."/>
        </authorList>
    </citation>
    <scope>NUCLEOTIDE SEQUENCE</scope>
    <source>
        <strain evidence="3">ATCC 700263 / DSM 8902 / Z-7692</strain>
    </source>
</reference>
<dbReference type="HOGENOM" id="CLU_005588_1_1_12"/>
<evidence type="ECO:0000313" key="3">
    <source>
        <dbReference type="Proteomes" id="UP000007383"/>
    </source>
</evidence>
<protein>
    <recommendedName>
        <fullName evidence="1">DUF3427 domain-containing protein</fullName>
    </recommendedName>
</protein>
<organism evidence="2 3">
    <name type="scientific">Spirochaeta africana (strain ATCC 700263 / DSM 8902 / Z-7692)</name>
    <dbReference type="NCBI Taxonomy" id="889378"/>
    <lineage>
        <taxon>Bacteria</taxon>
        <taxon>Pseudomonadati</taxon>
        <taxon>Spirochaetota</taxon>
        <taxon>Spirochaetia</taxon>
        <taxon>Spirochaetales</taxon>
        <taxon>Spirochaetaceae</taxon>
        <taxon>Spirochaeta</taxon>
    </lineage>
</organism>
<dbReference type="Pfam" id="PF11907">
    <property type="entry name" value="DUF3427"/>
    <property type="match status" value="1"/>
</dbReference>
<gene>
    <name evidence="2" type="ordered locus">Spiaf_0881</name>
</gene>
<dbReference type="KEGG" id="sfc:Spiaf_0881"/>
<dbReference type="EMBL" id="CP003282">
    <property type="protein sequence ID" value="AFG36971.1"/>
    <property type="molecule type" value="Genomic_DNA"/>
</dbReference>